<protein>
    <submittedName>
        <fullName evidence="4">PPK2 family polyphosphate:nucleotide phosphotransferase</fullName>
    </submittedName>
</protein>
<name>A0A542ZQG7_9ACTN</name>
<dbReference type="Proteomes" id="UP000316196">
    <property type="component" value="Unassembled WGS sequence"/>
</dbReference>
<organism evidence="4 5">
    <name type="scientific">Propioniferax innocua</name>
    <dbReference type="NCBI Taxonomy" id="1753"/>
    <lineage>
        <taxon>Bacteria</taxon>
        <taxon>Bacillati</taxon>
        <taxon>Actinomycetota</taxon>
        <taxon>Actinomycetes</taxon>
        <taxon>Propionibacteriales</taxon>
        <taxon>Propionibacteriaceae</taxon>
        <taxon>Propioniferax</taxon>
    </lineage>
</organism>
<dbReference type="InterPro" id="IPR022488">
    <property type="entry name" value="PPK2-related"/>
</dbReference>
<dbReference type="EMBL" id="VFOR01000001">
    <property type="protein sequence ID" value="TQL62577.1"/>
    <property type="molecule type" value="Genomic_DNA"/>
</dbReference>
<keyword evidence="1 4" id="KW-0808">Transferase</keyword>
<dbReference type="Pfam" id="PF03976">
    <property type="entry name" value="PPK2"/>
    <property type="match status" value="1"/>
</dbReference>
<dbReference type="InterPro" id="IPR022300">
    <property type="entry name" value="PPK2-rel_1"/>
</dbReference>
<proteinExistence type="predicted"/>
<evidence type="ECO:0000256" key="1">
    <source>
        <dbReference type="ARBA" id="ARBA00022679"/>
    </source>
</evidence>
<dbReference type="Gene3D" id="3.40.50.300">
    <property type="entry name" value="P-loop containing nucleotide triphosphate hydrolases"/>
    <property type="match status" value="1"/>
</dbReference>
<accession>A0A542ZQG7</accession>
<dbReference type="AlphaFoldDB" id="A0A542ZQG7"/>
<reference evidence="4 5" key="1">
    <citation type="submission" date="2019-06" db="EMBL/GenBank/DDBJ databases">
        <title>Sequencing the genomes of 1000 actinobacteria strains.</title>
        <authorList>
            <person name="Klenk H.-P."/>
        </authorList>
    </citation>
    <scope>NUCLEOTIDE SEQUENCE [LARGE SCALE GENOMIC DNA]</scope>
    <source>
        <strain evidence="4 5">DSM 8251</strain>
    </source>
</reference>
<comment type="caution">
    <text evidence="4">The sequence shown here is derived from an EMBL/GenBank/DDBJ whole genome shotgun (WGS) entry which is preliminary data.</text>
</comment>
<dbReference type="NCBIfam" id="TIGR03709">
    <property type="entry name" value="PPK2_rel_1"/>
    <property type="match status" value="1"/>
</dbReference>
<dbReference type="SUPFAM" id="SSF52540">
    <property type="entry name" value="P-loop containing nucleoside triphosphate hydrolases"/>
    <property type="match status" value="1"/>
</dbReference>
<dbReference type="InterPro" id="IPR027417">
    <property type="entry name" value="P-loop_NTPase"/>
</dbReference>
<dbReference type="GO" id="GO:0006797">
    <property type="term" value="P:polyphosphate metabolic process"/>
    <property type="evidence" value="ECO:0007669"/>
    <property type="project" value="InterPro"/>
</dbReference>
<keyword evidence="5" id="KW-1185">Reference proteome</keyword>
<evidence type="ECO:0000313" key="4">
    <source>
        <dbReference type="EMBL" id="TQL62577.1"/>
    </source>
</evidence>
<evidence type="ECO:0000259" key="3">
    <source>
        <dbReference type="Pfam" id="PF03976"/>
    </source>
</evidence>
<keyword evidence="2" id="KW-0418">Kinase</keyword>
<dbReference type="PANTHER" id="PTHR34383">
    <property type="entry name" value="POLYPHOSPHATE:AMP PHOSPHOTRANSFERASE-RELATED"/>
    <property type="match status" value="1"/>
</dbReference>
<feature type="domain" description="Polyphosphate kinase-2-related" evidence="3">
    <location>
        <begin position="45"/>
        <end position="268"/>
    </location>
</feature>
<evidence type="ECO:0000313" key="5">
    <source>
        <dbReference type="Proteomes" id="UP000316196"/>
    </source>
</evidence>
<dbReference type="PIRSF" id="PIRSF028756">
    <property type="entry name" value="PPK2_prd"/>
    <property type="match status" value="1"/>
</dbReference>
<gene>
    <name evidence="4" type="ORF">FB460_0361</name>
</gene>
<dbReference type="InterPro" id="IPR016898">
    <property type="entry name" value="Polyphosphate_phosphotransfera"/>
</dbReference>
<dbReference type="GO" id="GO:0008976">
    <property type="term" value="F:polyphosphate kinase activity"/>
    <property type="evidence" value="ECO:0007669"/>
    <property type="project" value="InterPro"/>
</dbReference>
<evidence type="ECO:0000256" key="2">
    <source>
        <dbReference type="ARBA" id="ARBA00022777"/>
    </source>
</evidence>
<sequence>MREDCGMTKIDMTNALRLPAGSVDLAAFDPRATPGLPEGEGKEDGYKRLAELDAELSDLQERLFAAGRSNPASAPRILLVLQGMDTSGKGGVIRKAVGLVDPQGVQITAFKAPTAEERQHDFLWRIRRALPKPGMIGIFDRSQYEDVLVARVEGLVEPEVWQSRYEQINAFEQESAESGITIIKCFLHVSRDEQAERLQERLDDPAKHWKYSPGDLITRAHWDQYQAAYRDVLERCNTEVAPWFVVPADRKWYRNWAVAQLLLEHLRSLKLEWPEADFDVTEQKELLKRLS</sequence>
<dbReference type="PANTHER" id="PTHR34383:SF3">
    <property type="entry name" value="POLYPHOSPHATE:AMP PHOSPHOTRANSFERASE"/>
    <property type="match status" value="1"/>
</dbReference>